<evidence type="ECO:0000256" key="6">
    <source>
        <dbReference type="ARBA" id="ARBA00023139"/>
    </source>
</evidence>
<comment type="caution">
    <text evidence="10">The sequence shown here is derived from an EMBL/GenBank/DDBJ whole genome shotgun (WGS) entry which is preliminary data.</text>
</comment>
<keyword evidence="7" id="KW-0449">Lipoprotein</keyword>
<keyword evidence="6" id="KW-0564">Palmitate</keyword>
<organism evidence="10 11">
    <name type="scientific">Anaerobacillus alkalidiazotrophicus</name>
    <dbReference type="NCBI Taxonomy" id="472963"/>
    <lineage>
        <taxon>Bacteria</taxon>
        <taxon>Bacillati</taxon>
        <taxon>Bacillota</taxon>
        <taxon>Bacilli</taxon>
        <taxon>Bacillales</taxon>
        <taxon>Bacillaceae</taxon>
        <taxon>Anaerobacillus</taxon>
    </lineage>
</organism>
<evidence type="ECO:0000313" key="10">
    <source>
        <dbReference type="EMBL" id="OIJ20809.1"/>
    </source>
</evidence>
<evidence type="ECO:0000313" key="11">
    <source>
        <dbReference type="Proteomes" id="UP000180057"/>
    </source>
</evidence>
<sequence>MVRLLLLIVILFGLCGCWDRTELNEVSFVSGMAIEKGDKYQYLLTVEAINAEEFGGETTQGNTGTITFSAEGNLIAEISDKMNVGLTRVLNFSHTRVVVIDEELAREGIAPFLQYIERSAEFRNDFHLVIARGVKASDIIGTTYPLYRIPSMKMDAQFRSMEEEWGGYPELRLTDFTHNIISEGRHSVAAAVTVQGDPKKGDSVENNRKSDLDAIVVLNGLSLFNKDKLVGYLNVDQTRDYMWTRNNIKKTTLTATTPEGNFFAVQIFNSHTSLKTDYKNNRPEITIDLMIEGDLLSDESVVPVDNLTRFDLMEEETKKEIEKTIKDTITHVQEEFGIDIFGFGDALRRQHYQKFKKVKENWDEEFKKAEITVQAKVFLRRDGTRTRSFLDEME</sequence>
<dbReference type="InterPro" id="IPR038501">
    <property type="entry name" value="Spore_GerAC_C_sf"/>
</dbReference>
<evidence type="ECO:0000256" key="1">
    <source>
        <dbReference type="ARBA" id="ARBA00004635"/>
    </source>
</evidence>
<evidence type="ECO:0000256" key="5">
    <source>
        <dbReference type="ARBA" id="ARBA00023136"/>
    </source>
</evidence>
<dbReference type="InterPro" id="IPR046953">
    <property type="entry name" value="Spore_GerAC-like_C"/>
</dbReference>
<dbReference type="RefSeq" id="WP_071389283.1">
    <property type="nucleotide sequence ID" value="NZ_MLQS01000007.1"/>
</dbReference>
<dbReference type="EMBL" id="MLQS01000007">
    <property type="protein sequence ID" value="OIJ20809.1"/>
    <property type="molecule type" value="Genomic_DNA"/>
</dbReference>
<comment type="similarity">
    <text evidence="2">Belongs to the GerABKC lipoprotein family.</text>
</comment>
<reference evidence="10 11" key="1">
    <citation type="submission" date="2016-10" db="EMBL/GenBank/DDBJ databases">
        <title>Draft genome sequences of four alkaliphilic bacteria belonging to the Anaerobacillus genus.</title>
        <authorList>
            <person name="Bassil N.M."/>
            <person name="Lloyd J.R."/>
        </authorList>
    </citation>
    <scope>NUCLEOTIDE SEQUENCE [LARGE SCALE GENOMIC DNA]</scope>
    <source>
        <strain evidence="10 11">DSM 22531</strain>
    </source>
</reference>
<dbReference type="PROSITE" id="PS51257">
    <property type="entry name" value="PROKAR_LIPOPROTEIN"/>
    <property type="match status" value="1"/>
</dbReference>
<evidence type="ECO:0000259" key="9">
    <source>
        <dbReference type="Pfam" id="PF25198"/>
    </source>
</evidence>
<keyword evidence="5" id="KW-0472">Membrane</keyword>
<gene>
    <name evidence="10" type="ORF">BKP45_08420</name>
</gene>
<evidence type="ECO:0000256" key="3">
    <source>
        <dbReference type="ARBA" id="ARBA00022544"/>
    </source>
</evidence>
<dbReference type="GO" id="GO:0016020">
    <property type="term" value="C:membrane"/>
    <property type="evidence" value="ECO:0007669"/>
    <property type="project" value="UniProtKB-SubCell"/>
</dbReference>
<name>A0A1S2M7V7_9BACI</name>
<dbReference type="PANTHER" id="PTHR35789:SF1">
    <property type="entry name" value="SPORE GERMINATION PROTEIN B3"/>
    <property type="match status" value="1"/>
</dbReference>
<proteinExistence type="inferred from homology"/>
<feature type="domain" description="Spore germination GerAC-like C-terminal" evidence="8">
    <location>
        <begin position="219"/>
        <end position="383"/>
    </location>
</feature>
<comment type="subcellular location">
    <subcellularLocation>
        <location evidence="1">Membrane</location>
        <topology evidence="1">Lipid-anchor</topology>
    </subcellularLocation>
</comment>
<evidence type="ECO:0000259" key="8">
    <source>
        <dbReference type="Pfam" id="PF05504"/>
    </source>
</evidence>
<dbReference type="Proteomes" id="UP000180057">
    <property type="component" value="Unassembled WGS sequence"/>
</dbReference>
<evidence type="ECO:0000256" key="4">
    <source>
        <dbReference type="ARBA" id="ARBA00022729"/>
    </source>
</evidence>
<accession>A0A1S2M7V7</accession>
<dbReference type="Gene3D" id="3.30.300.210">
    <property type="entry name" value="Nutrient germinant receptor protein C, domain 3"/>
    <property type="match status" value="1"/>
</dbReference>
<keyword evidence="11" id="KW-1185">Reference proteome</keyword>
<keyword evidence="4" id="KW-0732">Signal</keyword>
<dbReference type="AlphaFoldDB" id="A0A1S2M7V7"/>
<dbReference type="InterPro" id="IPR008844">
    <property type="entry name" value="Spore_GerAC-like"/>
</dbReference>
<dbReference type="PANTHER" id="PTHR35789">
    <property type="entry name" value="SPORE GERMINATION PROTEIN B3"/>
    <property type="match status" value="1"/>
</dbReference>
<dbReference type="InterPro" id="IPR057336">
    <property type="entry name" value="GerAC_N"/>
</dbReference>
<evidence type="ECO:0000256" key="7">
    <source>
        <dbReference type="ARBA" id="ARBA00023288"/>
    </source>
</evidence>
<dbReference type="NCBIfam" id="TIGR02887">
    <property type="entry name" value="spore_ger_x_C"/>
    <property type="match status" value="1"/>
</dbReference>
<protein>
    <submittedName>
        <fullName evidence="10">Uncharacterized protein</fullName>
    </submittedName>
</protein>
<dbReference type="GO" id="GO:0009847">
    <property type="term" value="P:spore germination"/>
    <property type="evidence" value="ECO:0007669"/>
    <property type="project" value="InterPro"/>
</dbReference>
<evidence type="ECO:0000256" key="2">
    <source>
        <dbReference type="ARBA" id="ARBA00007886"/>
    </source>
</evidence>
<dbReference type="Pfam" id="PF25198">
    <property type="entry name" value="Spore_GerAC_N"/>
    <property type="match status" value="1"/>
</dbReference>
<dbReference type="Pfam" id="PF05504">
    <property type="entry name" value="Spore_GerAC"/>
    <property type="match status" value="1"/>
</dbReference>
<feature type="domain" description="Spore germination protein N-terminal" evidence="9">
    <location>
        <begin position="19"/>
        <end position="192"/>
    </location>
</feature>
<keyword evidence="3" id="KW-0309">Germination</keyword>
<dbReference type="STRING" id="472963.BKP45_08420"/>